<feature type="non-terminal residue" evidence="1">
    <location>
        <position position="456"/>
    </location>
</feature>
<evidence type="ECO:0000313" key="1">
    <source>
        <dbReference type="EMBL" id="GAH46027.1"/>
    </source>
</evidence>
<proteinExistence type="predicted"/>
<accession>X1FM52</accession>
<gene>
    <name evidence="1" type="ORF">S03H2_12194</name>
</gene>
<reference evidence="1" key="1">
    <citation type="journal article" date="2014" name="Front. Microbiol.">
        <title>High frequency of phylogenetically diverse reductive dehalogenase-homologous genes in deep subseafloor sedimentary metagenomes.</title>
        <authorList>
            <person name="Kawai M."/>
            <person name="Futagami T."/>
            <person name="Toyoda A."/>
            <person name="Takaki Y."/>
            <person name="Nishi S."/>
            <person name="Hori S."/>
            <person name="Arai W."/>
            <person name="Tsubouchi T."/>
            <person name="Morono Y."/>
            <person name="Uchiyama I."/>
            <person name="Ito T."/>
            <person name="Fujiyama A."/>
            <person name="Inagaki F."/>
            <person name="Takami H."/>
        </authorList>
    </citation>
    <scope>NUCLEOTIDE SEQUENCE</scope>
    <source>
        <strain evidence="1">Expedition CK06-06</strain>
    </source>
</reference>
<feature type="non-terminal residue" evidence="1">
    <location>
        <position position="1"/>
    </location>
</feature>
<dbReference type="AlphaFoldDB" id="X1FM52"/>
<protein>
    <submittedName>
        <fullName evidence="1">Uncharacterized protein</fullName>
    </submittedName>
</protein>
<dbReference type="EMBL" id="BARU01006212">
    <property type="protein sequence ID" value="GAH46027.1"/>
    <property type="molecule type" value="Genomic_DNA"/>
</dbReference>
<comment type="caution">
    <text evidence="1">The sequence shown here is derived from an EMBL/GenBank/DDBJ whole genome shotgun (WGS) entry which is preliminary data.</text>
</comment>
<organism evidence="1">
    <name type="scientific">marine sediment metagenome</name>
    <dbReference type="NCBI Taxonomy" id="412755"/>
    <lineage>
        <taxon>unclassified sequences</taxon>
        <taxon>metagenomes</taxon>
        <taxon>ecological metagenomes</taxon>
    </lineage>
</organism>
<sequence length="456" mass="50380">GNAIALKWTDDGSSQTEDNAIGCYHYEFESNIPELVITWIPPSEDLPAEFEVAQWQEDLFGEFIVRHIGTPMELPAEFEIGQDSEDLFGEFIVRQEISVDLPAEFEVRHVGTPIDLPAEFEVGQSSEDLPAEFFLLVSGSENLPGEFTVRQPSSEDLLGEFIVRHVGIPRNLLASFDGQVSLNLPGEFVVRQEISENLPGEFEVVHIGLPGGLPGEFIVRHSAILDLVAGFDGQTSANLKSEFRVRCPRRFGGNWQRKMWFDGTYYWRGRYCPTDNALKFEYIAAANLSGNIWTENAAARISAVGFTGIIADFTVRGEESGLPTTIHYSDGIDTWVAESDEASLDGWAWSAPSPVFEGTDPDWYRRVNLCANRTTPTPRLWAVAVFYDQSEGTQWVKASRQTTGGNLANWDAPANISSAINTATIYGCSARSMGDAGPLKNDIMVVYKEGAALKSK</sequence>
<name>X1FM52_9ZZZZ</name>